<proteinExistence type="inferred from homology"/>
<keyword evidence="6" id="KW-0547">Nucleotide-binding</keyword>
<evidence type="ECO:0000256" key="9">
    <source>
        <dbReference type="ARBA" id="ARBA00022842"/>
    </source>
</evidence>
<reference evidence="14" key="1">
    <citation type="submission" date="2018-05" db="EMBL/GenBank/DDBJ databases">
        <authorList>
            <person name="Lanie J.A."/>
            <person name="Ng W.-L."/>
            <person name="Kazmierczak K.M."/>
            <person name="Andrzejewski T.M."/>
            <person name="Davidsen T.M."/>
            <person name="Wayne K.J."/>
            <person name="Tettelin H."/>
            <person name="Glass J.I."/>
            <person name="Rusch D."/>
            <person name="Podicherti R."/>
            <person name="Tsui H.-C.T."/>
            <person name="Winkler M.E."/>
        </authorList>
    </citation>
    <scope>NUCLEOTIDE SEQUENCE</scope>
</reference>
<dbReference type="Pfam" id="PF00224">
    <property type="entry name" value="PK"/>
    <property type="match status" value="1"/>
</dbReference>
<evidence type="ECO:0000256" key="10">
    <source>
        <dbReference type="ARBA" id="ARBA00023152"/>
    </source>
</evidence>
<dbReference type="GO" id="GO:0004743">
    <property type="term" value="F:pyruvate kinase activity"/>
    <property type="evidence" value="ECO:0007669"/>
    <property type="project" value="UniProtKB-EC"/>
</dbReference>
<keyword evidence="8" id="KW-0067">ATP-binding</keyword>
<feature type="domain" description="Pyruvate kinase C-terminal" evidence="13">
    <location>
        <begin position="82"/>
        <end position="149"/>
    </location>
</feature>
<dbReference type="GO" id="GO:0000287">
    <property type="term" value="F:magnesium ion binding"/>
    <property type="evidence" value="ECO:0007669"/>
    <property type="project" value="InterPro"/>
</dbReference>
<evidence type="ECO:0000256" key="6">
    <source>
        <dbReference type="ARBA" id="ARBA00022741"/>
    </source>
</evidence>
<dbReference type="Gene3D" id="3.40.1380.20">
    <property type="entry name" value="Pyruvate kinase, C-terminal domain"/>
    <property type="match status" value="1"/>
</dbReference>
<sequence length="151" mass="16631">MLDTMIYNPTPTRAEVNDIANAIYDGADAVMLSGETAVGEYPVESVQIMADIAQSVEKDLDRQNFNRYILNESMHYLDGRGSICHAAMTISNDLFINTIVIMTESGVTAMKMAQHRPRARIFALSPDPNVCHQLALIWGITPLLVNSVTST</sequence>
<dbReference type="SUPFAM" id="SSF52935">
    <property type="entry name" value="PK C-terminal domain-like"/>
    <property type="match status" value="1"/>
</dbReference>
<protein>
    <recommendedName>
        <fullName evidence="3">pyruvate kinase</fullName>
        <ecNumber evidence="3">2.7.1.40</ecNumber>
    </recommendedName>
</protein>
<comment type="similarity">
    <text evidence="2">Belongs to the pyruvate kinase family.</text>
</comment>
<dbReference type="InterPro" id="IPR001697">
    <property type="entry name" value="Pyr_Knase"/>
</dbReference>
<evidence type="ECO:0000259" key="13">
    <source>
        <dbReference type="Pfam" id="PF02887"/>
    </source>
</evidence>
<evidence type="ECO:0000256" key="1">
    <source>
        <dbReference type="ARBA" id="ARBA00004997"/>
    </source>
</evidence>
<dbReference type="PRINTS" id="PR01050">
    <property type="entry name" value="PYRUVTKNASE"/>
</dbReference>
<evidence type="ECO:0000256" key="11">
    <source>
        <dbReference type="ARBA" id="ARBA00023317"/>
    </source>
</evidence>
<evidence type="ECO:0000256" key="8">
    <source>
        <dbReference type="ARBA" id="ARBA00022840"/>
    </source>
</evidence>
<dbReference type="InterPro" id="IPR015793">
    <property type="entry name" value="Pyrv_Knase_brl"/>
</dbReference>
<dbReference type="GO" id="GO:0005524">
    <property type="term" value="F:ATP binding"/>
    <property type="evidence" value="ECO:0007669"/>
    <property type="project" value="UniProtKB-KW"/>
</dbReference>
<dbReference type="EC" id="2.7.1.40" evidence="3"/>
<dbReference type="InterPro" id="IPR040442">
    <property type="entry name" value="Pyrv_kinase-like_dom_sf"/>
</dbReference>
<dbReference type="Pfam" id="PF02887">
    <property type="entry name" value="PK_C"/>
    <property type="match status" value="1"/>
</dbReference>
<dbReference type="AlphaFoldDB" id="A0A382YZ80"/>
<keyword evidence="10" id="KW-0324">Glycolysis</keyword>
<keyword evidence="11" id="KW-0670">Pyruvate</keyword>
<dbReference type="GO" id="GO:0016301">
    <property type="term" value="F:kinase activity"/>
    <property type="evidence" value="ECO:0007669"/>
    <property type="project" value="UniProtKB-KW"/>
</dbReference>
<dbReference type="UniPathway" id="UPA00109">
    <property type="reaction ID" value="UER00188"/>
</dbReference>
<keyword evidence="4" id="KW-0808">Transferase</keyword>
<dbReference type="InterPro" id="IPR015795">
    <property type="entry name" value="Pyrv_Knase_C"/>
</dbReference>
<evidence type="ECO:0000256" key="4">
    <source>
        <dbReference type="ARBA" id="ARBA00022679"/>
    </source>
</evidence>
<dbReference type="PANTHER" id="PTHR11817">
    <property type="entry name" value="PYRUVATE KINASE"/>
    <property type="match status" value="1"/>
</dbReference>
<keyword evidence="7" id="KW-0418">Kinase</keyword>
<evidence type="ECO:0000313" key="14">
    <source>
        <dbReference type="EMBL" id="SVD88564.1"/>
    </source>
</evidence>
<organism evidence="14">
    <name type="scientific">marine metagenome</name>
    <dbReference type="NCBI Taxonomy" id="408172"/>
    <lineage>
        <taxon>unclassified sequences</taxon>
        <taxon>metagenomes</taxon>
        <taxon>ecological metagenomes</taxon>
    </lineage>
</organism>
<name>A0A382YZ80_9ZZZZ</name>
<gene>
    <name evidence="14" type="ORF">METZ01_LOCUS441418</name>
</gene>
<keyword evidence="9" id="KW-0460">Magnesium</keyword>
<feature type="domain" description="Pyruvate kinase barrel" evidence="12">
    <location>
        <begin position="1"/>
        <end position="46"/>
    </location>
</feature>
<evidence type="ECO:0000259" key="12">
    <source>
        <dbReference type="Pfam" id="PF00224"/>
    </source>
</evidence>
<evidence type="ECO:0000256" key="3">
    <source>
        <dbReference type="ARBA" id="ARBA00012142"/>
    </source>
</evidence>
<evidence type="ECO:0000256" key="7">
    <source>
        <dbReference type="ARBA" id="ARBA00022777"/>
    </source>
</evidence>
<dbReference type="EMBL" id="UINC01179732">
    <property type="protein sequence ID" value="SVD88564.1"/>
    <property type="molecule type" value="Genomic_DNA"/>
</dbReference>
<evidence type="ECO:0000256" key="2">
    <source>
        <dbReference type="ARBA" id="ARBA00008663"/>
    </source>
</evidence>
<dbReference type="InterPro" id="IPR036918">
    <property type="entry name" value="Pyrv_Knase_C_sf"/>
</dbReference>
<dbReference type="SUPFAM" id="SSF51621">
    <property type="entry name" value="Phosphoenolpyruvate/pyruvate domain"/>
    <property type="match status" value="1"/>
</dbReference>
<accession>A0A382YZ80</accession>
<evidence type="ECO:0000256" key="5">
    <source>
        <dbReference type="ARBA" id="ARBA00022723"/>
    </source>
</evidence>
<dbReference type="GO" id="GO:0030955">
    <property type="term" value="F:potassium ion binding"/>
    <property type="evidence" value="ECO:0007669"/>
    <property type="project" value="InterPro"/>
</dbReference>
<keyword evidence="5" id="KW-0479">Metal-binding</keyword>
<feature type="non-terminal residue" evidence="14">
    <location>
        <position position="151"/>
    </location>
</feature>
<dbReference type="InterPro" id="IPR015813">
    <property type="entry name" value="Pyrv/PenolPyrv_kinase-like_dom"/>
</dbReference>
<dbReference type="Gene3D" id="3.20.20.60">
    <property type="entry name" value="Phosphoenolpyruvate-binding domains"/>
    <property type="match status" value="1"/>
</dbReference>
<comment type="pathway">
    <text evidence="1">Carbohydrate degradation; glycolysis; pyruvate from D-glyceraldehyde 3-phosphate: step 5/5.</text>
</comment>